<feature type="transmembrane region" description="Helical" evidence="8">
    <location>
        <begin position="59"/>
        <end position="80"/>
    </location>
</feature>
<gene>
    <name evidence="10" type="ORF">AABD04_20160</name>
</gene>
<feature type="transmembrane region" description="Helical" evidence="8">
    <location>
        <begin position="141"/>
        <end position="161"/>
    </location>
</feature>
<comment type="subcellular location">
    <subcellularLocation>
        <location evidence="1">Cell membrane</location>
    </subcellularLocation>
</comment>
<evidence type="ECO:0000256" key="3">
    <source>
        <dbReference type="ARBA" id="ARBA00022692"/>
    </source>
</evidence>
<proteinExistence type="predicted"/>
<evidence type="ECO:0000256" key="5">
    <source>
        <dbReference type="ARBA" id="ARBA00022989"/>
    </source>
</evidence>
<keyword evidence="5 8" id="KW-1133">Transmembrane helix</keyword>
<keyword evidence="4" id="KW-0547">Nucleotide-binding</keyword>
<comment type="caution">
    <text evidence="10">The sequence shown here is derived from an EMBL/GenBank/DDBJ whole genome shotgun (WGS) entry which is preliminary data.</text>
</comment>
<reference evidence="10 11" key="1">
    <citation type="submission" date="2024-03" db="EMBL/GenBank/DDBJ databases">
        <title>Rhodococcus navarretei sp. nov. and Pseudarthrobacter quantumdoti sp. nov., two new species with the ability to biosynthesize Quantum Dots isolated from soil samples at Union Glacier, Antarctica.</title>
        <authorList>
            <person name="Vargas M."/>
        </authorList>
    </citation>
    <scope>NUCLEOTIDE SEQUENCE [LARGE SCALE GENOMIC DNA]</scope>
    <source>
        <strain evidence="10 11">EXRC-4A-4</strain>
    </source>
</reference>
<keyword evidence="6" id="KW-0051">Antiviral defense</keyword>
<keyword evidence="2" id="KW-1003">Cell membrane</keyword>
<evidence type="ECO:0000256" key="8">
    <source>
        <dbReference type="SAM" id="Phobius"/>
    </source>
</evidence>
<evidence type="ECO:0000313" key="11">
    <source>
        <dbReference type="Proteomes" id="UP001456513"/>
    </source>
</evidence>
<organism evidence="10 11">
    <name type="scientific">Rhodococcus navarretei</name>
    <dbReference type="NCBI Taxonomy" id="3128981"/>
    <lineage>
        <taxon>Bacteria</taxon>
        <taxon>Bacillati</taxon>
        <taxon>Actinomycetota</taxon>
        <taxon>Actinomycetes</taxon>
        <taxon>Mycobacteriales</taxon>
        <taxon>Nocardiaceae</taxon>
        <taxon>Rhodococcus</taxon>
    </lineage>
</organism>
<dbReference type="EMBL" id="JBBPCN010000001">
    <property type="protein sequence ID" value="MEK8073165.1"/>
    <property type="molecule type" value="Genomic_DNA"/>
</dbReference>
<evidence type="ECO:0000256" key="2">
    <source>
        <dbReference type="ARBA" id="ARBA00022475"/>
    </source>
</evidence>
<dbReference type="Pfam" id="PF18967">
    <property type="entry name" value="PycTM"/>
    <property type="match status" value="1"/>
</dbReference>
<evidence type="ECO:0000313" key="10">
    <source>
        <dbReference type="EMBL" id="MEK8073165.1"/>
    </source>
</evidence>
<evidence type="ECO:0000256" key="1">
    <source>
        <dbReference type="ARBA" id="ARBA00004236"/>
    </source>
</evidence>
<feature type="domain" description="Pycsar effector protein" evidence="9">
    <location>
        <begin position="8"/>
        <end position="159"/>
    </location>
</feature>
<evidence type="ECO:0000256" key="7">
    <source>
        <dbReference type="ARBA" id="ARBA00023136"/>
    </source>
</evidence>
<dbReference type="Proteomes" id="UP001456513">
    <property type="component" value="Unassembled WGS sequence"/>
</dbReference>
<evidence type="ECO:0000256" key="4">
    <source>
        <dbReference type="ARBA" id="ARBA00022741"/>
    </source>
</evidence>
<keyword evidence="7 8" id="KW-0472">Membrane</keyword>
<evidence type="ECO:0000256" key="6">
    <source>
        <dbReference type="ARBA" id="ARBA00023118"/>
    </source>
</evidence>
<protein>
    <submittedName>
        <fullName evidence="10">Pycsar system effector family protein</fullName>
    </submittedName>
</protein>
<keyword evidence="11" id="KW-1185">Reference proteome</keyword>
<dbReference type="InterPro" id="IPR043760">
    <property type="entry name" value="PycTM_dom"/>
</dbReference>
<keyword evidence="3 8" id="KW-0812">Transmembrane</keyword>
<evidence type="ECO:0000259" key="9">
    <source>
        <dbReference type="Pfam" id="PF18967"/>
    </source>
</evidence>
<sequence>MSADPIETAWKIHAALVDWTGKVDTKASFALTIESALLGGVVALSGDGRVFHDLAGASVVWYVLGVFTLALSVLCVVLVVRPRLRRGGLQSEARGNFVYFGHLRHLDAAAVQNHLETSDLLPVLSKQLVEMSKIAWTKHRLVQVSMSLAPVGVLFLVISSLCA</sequence>
<name>A0ABU9D0P4_9NOCA</name>
<dbReference type="RefSeq" id="WP_176457858.1">
    <property type="nucleotide sequence ID" value="NZ_JBBPCN010000001.1"/>
</dbReference>
<accession>A0ABU9D0P4</accession>